<protein>
    <submittedName>
        <fullName evidence="1">Uncharacterized protein</fullName>
    </submittedName>
</protein>
<dbReference type="AlphaFoldDB" id="A0A508WWW0"/>
<name>A0A508WWW0_9HYPH</name>
<organism evidence="1">
    <name type="scientific">Sinorhizobium medicae</name>
    <dbReference type="NCBI Taxonomy" id="110321"/>
    <lineage>
        <taxon>Bacteria</taxon>
        <taxon>Pseudomonadati</taxon>
        <taxon>Pseudomonadota</taxon>
        <taxon>Alphaproteobacteria</taxon>
        <taxon>Hyphomicrobiales</taxon>
        <taxon>Rhizobiaceae</taxon>
        <taxon>Sinorhizobium/Ensifer group</taxon>
        <taxon>Sinorhizobium</taxon>
    </lineage>
</organism>
<dbReference type="EMBL" id="CABFNB010000097">
    <property type="protein sequence ID" value="VTZ61795.1"/>
    <property type="molecule type" value="Genomic_DNA"/>
</dbReference>
<evidence type="ECO:0000313" key="1">
    <source>
        <dbReference type="EMBL" id="VTZ61795.1"/>
    </source>
</evidence>
<reference evidence="1" key="1">
    <citation type="submission" date="2019-06" db="EMBL/GenBank/DDBJ databases">
        <authorList>
            <person name="Le Quere A."/>
            <person name="Colella S."/>
        </authorList>
    </citation>
    <scope>NUCLEOTIDE SEQUENCE</scope>
    <source>
        <strain evidence="1">EmedicaeMD41</strain>
    </source>
</reference>
<dbReference type="RefSeq" id="WP_180161807.1">
    <property type="nucleotide sequence ID" value="NZ_CABFNB010000097.1"/>
</dbReference>
<sequence length="93" mass="10613">MKRRTRKGQSARDNLRWAKVQANGTYAELGHTEGRQLLTTVFRSLPSQPPREVFSDQQLFDGTMELIRHGLLDVWFALDGTTLHVRSDFRGAA</sequence>
<gene>
    <name evidence="1" type="ORF">EMEDMD4_310044</name>
</gene>
<dbReference type="Proteomes" id="UP000507954">
    <property type="component" value="Unassembled WGS sequence"/>
</dbReference>
<accession>A0A508WWW0</accession>
<proteinExistence type="predicted"/>